<evidence type="ECO:0000313" key="1">
    <source>
        <dbReference type="EMBL" id="AZS13027.1"/>
    </source>
</evidence>
<dbReference type="Pfam" id="PF02945">
    <property type="entry name" value="Endonuclease_7"/>
    <property type="match status" value="1"/>
</dbReference>
<dbReference type="InterPro" id="IPR004211">
    <property type="entry name" value="Endonuclease_7"/>
</dbReference>
<name>A0A3S9URW3_9CAUD</name>
<dbReference type="EMBL" id="MK301532">
    <property type="protein sequence ID" value="AZS13027.1"/>
    <property type="molecule type" value="Genomic_DNA"/>
</dbReference>
<evidence type="ECO:0008006" key="3">
    <source>
        <dbReference type="Google" id="ProtNLM"/>
    </source>
</evidence>
<evidence type="ECO:0000313" key="2">
    <source>
        <dbReference type="Proteomes" id="UP000286882"/>
    </source>
</evidence>
<accession>A0A3S9URW3</accession>
<proteinExistence type="predicted"/>
<dbReference type="Proteomes" id="UP000286882">
    <property type="component" value="Segment"/>
</dbReference>
<dbReference type="InterPro" id="IPR038563">
    <property type="entry name" value="Endonuclease_7_sf"/>
</dbReference>
<organism evidence="1 2">
    <name type="scientific">Escherichia phage Ro45lw</name>
    <dbReference type="NCBI Taxonomy" id="2498616"/>
    <lineage>
        <taxon>Viruses</taxon>
        <taxon>Duplodnaviria</taxon>
        <taxon>Heunggongvirae</taxon>
        <taxon>Uroviricota</taxon>
        <taxon>Caudoviricetes</taxon>
        <taxon>Autographivirales</taxon>
        <taxon>Autotranscriptaviridae</taxon>
        <taxon>Studiervirinae</taxon>
        <taxon>Kayfunavirus</taxon>
        <taxon>Kayfunavirus Ro45lw</taxon>
    </lineage>
</organism>
<sequence length="136" mass="15416">MKVCVRCGELKDSSLFYRCKARKDGLGSYCKACHDAKSAGTKYNYELKRRDVLRKKYGMTLESYEALLAKQDSECAICGLDVKNHRRALNVDHCHNTGQVRGLLCDDCNIALGKFKDNIQSILKAAEYLARSRKED</sequence>
<reference evidence="1 2" key="1">
    <citation type="submission" date="2018-12" db="EMBL/GenBank/DDBJ databases">
        <title>Complete Genome Sequence of Escherichia Phage vB_EcoP-Ro45lw Isolated from the composting of food scraps and yard trimmings.</title>
        <authorList>
            <person name="Liao Y.-T."/>
            <person name="Liu F."/>
            <person name="Wu V.C."/>
        </authorList>
    </citation>
    <scope>NUCLEOTIDE SEQUENCE [LARGE SCALE GENOMIC DNA]</scope>
</reference>
<protein>
    <recommendedName>
        <fullName evidence="3">Endonuclease VII</fullName>
    </recommendedName>
</protein>
<keyword evidence="2" id="KW-1185">Reference proteome</keyword>
<dbReference type="Gene3D" id="3.40.1800.10">
    <property type="entry name" value="His-Me finger endonucleases"/>
    <property type="match status" value="1"/>
</dbReference>
<dbReference type="InterPro" id="IPR044925">
    <property type="entry name" value="His-Me_finger_sf"/>
</dbReference>
<dbReference type="SUPFAM" id="SSF54060">
    <property type="entry name" value="His-Me finger endonucleases"/>
    <property type="match status" value="1"/>
</dbReference>
<gene>
    <name evidence="1" type="ORF">Ro45lw_39</name>
</gene>